<evidence type="ECO:0000313" key="1">
    <source>
        <dbReference type="EMBL" id="GFE66520.1"/>
    </source>
</evidence>
<comment type="caution">
    <text evidence="1">The sequence shown here is derived from an EMBL/GenBank/DDBJ whole genome shotgun (WGS) entry which is preliminary data.</text>
</comment>
<dbReference type="Proteomes" id="UP000436822">
    <property type="component" value="Unassembled WGS sequence"/>
</dbReference>
<protein>
    <submittedName>
        <fullName evidence="1">Uncharacterized protein</fullName>
    </submittedName>
</protein>
<keyword evidence="2" id="KW-1185">Reference proteome</keyword>
<organism evidence="1 2">
    <name type="scientific">Litoreibacter roseus</name>
    <dbReference type="NCBI Taxonomy" id="2601869"/>
    <lineage>
        <taxon>Bacteria</taxon>
        <taxon>Pseudomonadati</taxon>
        <taxon>Pseudomonadota</taxon>
        <taxon>Alphaproteobacteria</taxon>
        <taxon>Rhodobacterales</taxon>
        <taxon>Roseobacteraceae</taxon>
        <taxon>Litoreibacter</taxon>
    </lineage>
</organism>
<name>A0A6N6JKY1_9RHOB</name>
<dbReference type="AlphaFoldDB" id="A0A6N6JKY1"/>
<reference evidence="1 2" key="1">
    <citation type="submission" date="2019-12" db="EMBL/GenBank/DDBJ databases">
        <title>Litoreibacter badius sp. nov., a novel bacteriochlorophyll a-containing bacterium in the genus Litoreibacter.</title>
        <authorList>
            <person name="Kanamuro M."/>
            <person name="Takabe Y."/>
            <person name="Mori K."/>
            <person name="Takaichi S."/>
            <person name="Hanada S."/>
        </authorList>
    </citation>
    <scope>NUCLEOTIDE SEQUENCE [LARGE SCALE GENOMIC DNA]</scope>
    <source>
        <strain evidence="1 2">K6</strain>
    </source>
</reference>
<gene>
    <name evidence="1" type="ORF">KIN_35940</name>
</gene>
<accession>A0A6N6JKY1</accession>
<evidence type="ECO:0000313" key="2">
    <source>
        <dbReference type="Proteomes" id="UP000436822"/>
    </source>
</evidence>
<dbReference type="RefSeq" id="WP_159809656.1">
    <property type="nucleotide sequence ID" value="NZ_BLJE01000005.1"/>
</dbReference>
<sequence length="47" mass="4872">MLKIAALSIALGSSLSPEVRLAPQQNTIATPEMLAAYEAAAWADATN</sequence>
<dbReference type="EMBL" id="BLJE01000005">
    <property type="protein sequence ID" value="GFE66520.1"/>
    <property type="molecule type" value="Genomic_DNA"/>
</dbReference>
<proteinExistence type="predicted"/>